<organism evidence="2 3">
    <name type="scientific">Dryococelus australis</name>
    <dbReference type="NCBI Taxonomy" id="614101"/>
    <lineage>
        <taxon>Eukaryota</taxon>
        <taxon>Metazoa</taxon>
        <taxon>Ecdysozoa</taxon>
        <taxon>Arthropoda</taxon>
        <taxon>Hexapoda</taxon>
        <taxon>Insecta</taxon>
        <taxon>Pterygota</taxon>
        <taxon>Neoptera</taxon>
        <taxon>Polyneoptera</taxon>
        <taxon>Phasmatodea</taxon>
        <taxon>Verophasmatodea</taxon>
        <taxon>Anareolatae</taxon>
        <taxon>Phasmatidae</taxon>
        <taxon>Eurycanthinae</taxon>
        <taxon>Dryococelus</taxon>
    </lineage>
</organism>
<dbReference type="EMBL" id="JARBHB010000013">
    <property type="protein sequence ID" value="KAJ8870554.1"/>
    <property type="molecule type" value="Genomic_DNA"/>
</dbReference>
<evidence type="ECO:0000256" key="1">
    <source>
        <dbReference type="SAM" id="MobiDB-lite"/>
    </source>
</evidence>
<proteinExistence type="predicted"/>
<reference evidence="2 3" key="1">
    <citation type="submission" date="2023-02" db="EMBL/GenBank/DDBJ databases">
        <title>LHISI_Scaffold_Assembly.</title>
        <authorList>
            <person name="Stuart O.P."/>
            <person name="Cleave R."/>
            <person name="Magrath M.J.L."/>
            <person name="Mikheyev A.S."/>
        </authorList>
    </citation>
    <scope>NUCLEOTIDE SEQUENCE [LARGE SCALE GENOMIC DNA]</scope>
    <source>
        <strain evidence="2">Daus_M_001</strain>
        <tissue evidence="2">Leg muscle</tissue>
    </source>
</reference>
<feature type="region of interest" description="Disordered" evidence="1">
    <location>
        <begin position="65"/>
        <end position="95"/>
    </location>
</feature>
<keyword evidence="3" id="KW-1185">Reference proteome</keyword>
<sequence>MGIQVDLQQGFQKCSFYPVKSLYTREQINGRNNTYSVRPHGLVKRVSDLCCPRASHAHKTTLPYTNNITLTPSQHRHRHQTHDGHLTKRQQSDPLSSERMAALGRKHCTARLARRSDEALGVRVSVARIAPSLLDLGRAALLRQGSAGEFTPTCRFLNWRAVLSQAAQCRLSVGRRDVAVCPRRPPANGYLGRPDSATLGSGLAGSRVVGRYLSRRALSLISPSSSTNPPQLRLEYDSHFWGRGGVAVRPLASHQGEPGSIPGGASEFHTWESCRVDAAGRRIFSGVFRFLRPRIPAPLRVHLASSIMKFKKIIVKYDRTAVHLQPRIIQKWSAAAAGCCATVQRAGGYQFESHPIPVTSSWLAVEDYTAGGGGGETQRRVTVRYLCPIFTVRTSQASQPASGGVCKNEDAAGTIAGGYQKEEEVASTSWRGGVARDSDHMLSASSLARLPLQRACRVGAPPYRVAFARCDTYFGRSSTPRCHFSSSITFSRTRLTDVLRRGYDTFSYRLFTINAVNLKLKLIPQVQEFPPNTAIFTTLLVYLEAANRSAADKRSSSKLLMKAVDFEGETTAIGTRSKHRRETGDPRENPRTNGIVRHDSHMRKSGVTRPGIEPGSPCLGGEQANRSATVSPIPMTYRLDSTVVCILEHHVFVHWLLLQRVASVTPHLPVWHSPLVPLQVCYWIRVVQAVSNELRSTCESRVPHVCRQCGVVRRVSRQVWAGGVKRAMAPYTGRDERSNQPLEPVPRSRVALTQINTGQLSCLRPPS</sequence>
<feature type="region of interest" description="Disordered" evidence="1">
    <location>
        <begin position="571"/>
        <end position="625"/>
    </location>
</feature>
<accession>A0ABQ9GGA7</accession>
<evidence type="ECO:0000313" key="2">
    <source>
        <dbReference type="EMBL" id="KAJ8870554.1"/>
    </source>
</evidence>
<name>A0ABQ9GGA7_9NEOP</name>
<gene>
    <name evidence="2" type="ORF">PR048_029577</name>
</gene>
<protein>
    <submittedName>
        <fullName evidence="2">Uncharacterized protein</fullName>
    </submittedName>
</protein>
<dbReference type="Proteomes" id="UP001159363">
    <property type="component" value="Chromosome 12"/>
</dbReference>
<comment type="caution">
    <text evidence="2">The sequence shown here is derived from an EMBL/GenBank/DDBJ whole genome shotgun (WGS) entry which is preliminary data.</text>
</comment>
<evidence type="ECO:0000313" key="3">
    <source>
        <dbReference type="Proteomes" id="UP001159363"/>
    </source>
</evidence>